<reference evidence="2 3" key="1">
    <citation type="journal article" date="2018" name="Sci. Rep.">
        <title>Genomic signatures of local adaptation to the degree of environmental predictability in rotifers.</title>
        <authorList>
            <person name="Franch-Gras L."/>
            <person name="Hahn C."/>
            <person name="Garcia-Roger E.M."/>
            <person name="Carmona M.J."/>
            <person name="Serra M."/>
            <person name="Gomez A."/>
        </authorList>
    </citation>
    <scope>NUCLEOTIDE SEQUENCE [LARGE SCALE GENOMIC DNA]</scope>
    <source>
        <strain evidence="2">HYR1</strain>
    </source>
</reference>
<comment type="caution">
    <text evidence="2">The sequence shown here is derived from an EMBL/GenBank/DDBJ whole genome shotgun (WGS) entry which is preliminary data.</text>
</comment>
<evidence type="ECO:0000256" key="1">
    <source>
        <dbReference type="SAM" id="MobiDB-lite"/>
    </source>
</evidence>
<dbReference type="SUPFAM" id="SSF54001">
    <property type="entry name" value="Cysteine proteinases"/>
    <property type="match status" value="1"/>
</dbReference>
<feature type="compositionally biased region" description="Basic residues" evidence="1">
    <location>
        <begin position="167"/>
        <end position="178"/>
    </location>
</feature>
<dbReference type="Proteomes" id="UP000276133">
    <property type="component" value="Unassembled WGS sequence"/>
</dbReference>
<dbReference type="Gene3D" id="3.40.395.10">
    <property type="entry name" value="Adenoviral Proteinase, Chain A"/>
    <property type="match status" value="1"/>
</dbReference>
<feature type="region of interest" description="Disordered" evidence="1">
    <location>
        <begin position="154"/>
        <end position="178"/>
    </location>
</feature>
<dbReference type="OrthoDB" id="10242285at2759"/>
<gene>
    <name evidence="2" type="ORF">BpHYR1_037705</name>
</gene>
<dbReference type="EMBL" id="REGN01001957">
    <property type="protein sequence ID" value="RNA31304.1"/>
    <property type="molecule type" value="Genomic_DNA"/>
</dbReference>
<sequence>MITIKTNLLLKKSTTDEKDDNYQTNEENFNAKSLKAMSPFTKVFSEIVTSCEISVESETESGQEKEENEYFNPGFIYFLQEKYTPYCFIWSSFTLINLGITRETNGNSLQKNVSPHNYVFDTYKSVIGNCKEFLSKEKKKLLILNKKKKSRESDFQNVSKSEEAWSKKQRGNPPKKKKAIKTLNTSRKMVKNQAKEFNKVLKQQDQDVISVNLETAIINNKTKEKVEIENITDLNVNKNIVSKNMIQDLLDGKWLSATLIEAYISCNKKSNKTLIIPDSIGQKIILSGQFHSKNKRIFLNKVDFNAYESIISFINIGGHWNLMYASKTGTFIYFDPDFKRIYQSEFVNMLP</sequence>
<keyword evidence="3" id="KW-1185">Reference proteome</keyword>
<dbReference type="AlphaFoldDB" id="A0A3M7S642"/>
<proteinExistence type="predicted"/>
<dbReference type="InterPro" id="IPR038765">
    <property type="entry name" value="Papain-like_cys_pep_sf"/>
</dbReference>
<organism evidence="2 3">
    <name type="scientific">Brachionus plicatilis</name>
    <name type="common">Marine rotifer</name>
    <name type="synonym">Brachionus muelleri</name>
    <dbReference type="NCBI Taxonomy" id="10195"/>
    <lineage>
        <taxon>Eukaryota</taxon>
        <taxon>Metazoa</taxon>
        <taxon>Spiralia</taxon>
        <taxon>Gnathifera</taxon>
        <taxon>Rotifera</taxon>
        <taxon>Eurotatoria</taxon>
        <taxon>Monogononta</taxon>
        <taxon>Pseudotrocha</taxon>
        <taxon>Ploima</taxon>
        <taxon>Brachionidae</taxon>
        <taxon>Brachionus</taxon>
    </lineage>
</organism>
<name>A0A3M7S642_BRAPC</name>
<evidence type="ECO:0000313" key="2">
    <source>
        <dbReference type="EMBL" id="RNA31304.1"/>
    </source>
</evidence>
<evidence type="ECO:0000313" key="3">
    <source>
        <dbReference type="Proteomes" id="UP000276133"/>
    </source>
</evidence>
<feature type="non-terminal residue" evidence="2">
    <location>
        <position position="351"/>
    </location>
</feature>
<protein>
    <submittedName>
        <fullName evidence="2">Uncharacterized protein</fullName>
    </submittedName>
</protein>
<accession>A0A3M7S642</accession>